<accession>A0ACC2BYW2</accession>
<dbReference type="Proteomes" id="UP001162992">
    <property type="component" value="Chromosome 12"/>
</dbReference>
<gene>
    <name evidence="1" type="ORF">O6H91_12G013300</name>
</gene>
<sequence length="126" mass="14187">MGEDTPVSKMGTSGGRSESRAHDDGGGHTSEHDGHQRWQIRESRTPSETNLKPRHLPALRPDEIAASYCKIALEKRLMALEKRLRFWQRLGCSLETQTGEIGRLVPRIRVLSDQLFFCSLTVGEIC</sequence>
<organism evidence="1 2">
    <name type="scientific">Diphasiastrum complanatum</name>
    <name type="common">Issler's clubmoss</name>
    <name type="synonym">Lycopodium complanatum</name>
    <dbReference type="NCBI Taxonomy" id="34168"/>
    <lineage>
        <taxon>Eukaryota</taxon>
        <taxon>Viridiplantae</taxon>
        <taxon>Streptophyta</taxon>
        <taxon>Embryophyta</taxon>
        <taxon>Tracheophyta</taxon>
        <taxon>Lycopodiopsida</taxon>
        <taxon>Lycopodiales</taxon>
        <taxon>Lycopodiaceae</taxon>
        <taxon>Lycopodioideae</taxon>
        <taxon>Diphasiastrum</taxon>
    </lineage>
</organism>
<keyword evidence="2" id="KW-1185">Reference proteome</keyword>
<protein>
    <submittedName>
        <fullName evidence="1">Uncharacterized protein</fullName>
    </submittedName>
</protein>
<dbReference type="EMBL" id="CM055103">
    <property type="protein sequence ID" value="KAJ7534973.1"/>
    <property type="molecule type" value="Genomic_DNA"/>
</dbReference>
<reference evidence="2" key="1">
    <citation type="journal article" date="2024" name="Proc. Natl. Acad. Sci. U.S.A.">
        <title>Extraordinary preservation of gene collinearity over three hundred million years revealed in homosporous lycophytes.</title>
        <authorList>
            <person name="Li C."/>
            <person name="Wickell D."/>
            <person name="Kuo L.Y."/>
            <person name="Chen X."/>
            <person name="Nie B."/>
            <person name="Liao X."/>
            <person name="Peng D."/>
            <person name="Ji J."/>
            <person name="Jenkins J."/>
            <person name="Williams M."/>
            <person name="Shu S."/>
            <person name="Plott C."/>
            <person name="Barry K."/>
            <person name="Rajasekar S."/>
            <person name="Grimwood J."/>
            <person name="Han X."/>
            <person name="Sun S."/>
            <person name="Hou Z."/>
            <person name="He W."/>
            <person name="Dai G."/>
            <person name="Sun C."/>
            <person name="Schmutz J."/>
            <person name="Leebens-Mack J.H."/>
            <person name="Li F.W."/>
            <person name="Wang L."/>
        </authorList>
    </citation>
    <scope>NUCLEOTIDE SEQUENCE [LARGE SCALE GENOMIC DNA]</scope>
    <source>
        <strain evidence="2">cv. PW_Plant_1</strain>
    </source>
</reference>
<evidence type="ECO:0000313" key="2">
    <source>
        <dbReference type="Proteomes" id="UP001162992"/>
    </source>
</evidence>
<name>A0ACC2BYW2_DIPCM</name>
<evidence type="ECO:0000313" key="1">
    <source>
        <dbReference type="EMBL" id="KAJ7534973.1"/>
    </source>
</evidence>
<proteinExistence type="predicted"/>
<comment type="caution">
    <text evidence="1">The sequence shown here is derived from an EMBL/GenBank/DDBJ whole genome shotgun (WGS) entry which is preliminary data.</text>
</comment>